<dbReference type="InterPro" id="IPR016163">
    <property type="entry name" value="Ald_DH_C"/>
</dbReference>
<proteinExistence type="inferred from homology"/>
<organism evidence="5 6">
    <name type="scientific">Psychroflexus salis</name>
    <dbReference type="NCBI Taxonomy" id="1526574"/>
    <lineage>
        <taxon>Bacteria</taxon>
        <taxon>Pseudomonadati</taxon>
        <taxon>Bacteroidota</taxon>
        <taxon>Flavobacteriia</taxon>
        <taxon>Flavobacteriales</taxon>
        <taxon>Flavobacteriaceae</taxon>
        <taxon>Psychroflexus</taxon>
    </lineage>
</organism>
<dbReference type="Gene3D" id="3.40.605.10">
    <property type="entry name" value="Aldehyde Dehydrogenase, Chain A, domain 1"/>
    <property type="match status" value="1"/>
</dbReference>
<dbReference type="SUPFAM" id="SSF53720">
    <property type="entry name" value="ALDH-like"/>
    <property type="match status" value="1"/>
</dbReference>
<evidence type="ECO:0000259" key="4">
    <source>
        <dbReference type="Pfam" id="PF00171"/>
    </source>
</evidence>
<dbReference type="InterPro" id="IPR015590">
    <property type="entry name" value="Aldehyde_DH_dom"/>
</dbReference>
<gene>
    <name evidence="5" type="ORF">GCM10010831_16740</name>
</gene>
<dbReference type="PROSITE" id="PS00070">
    <property type="entry name" value="ALDEHYDE_DEHYDR_CYS"/>
    <property type="match status" value="1"/>
</dbReference>
<dbReference type="AlphaFoldDB" id="A0A916ZWA6"/>
<accession>A0A916ZWA6</accession>
<reference evidence="5 6" key="1">
    <citation type="journal article" date="2014" name="Int. J. Syst. Evol. Microbiol.">
        <title>Complete genome sequence of Corynebacterium casei LMG S-19264T (=DSM 44701T), isolated from a smear-ripened cheese.</title>
        <authorList>
            <consortium name="US DOE Joint Genome Institute (JGI-PGF)"/>
            <person name="Walter F."/>
            <person name="Albersmeier A."/>
            <person name="Kalinowski J."/>
            <person name="Ruckert C."/>
        </authorList>
    </citation>
    <scope>NUCLEOTIDE SEQUENCE [LARGE SCALE GENOMIC DNA]</scope>
    <source>
        <strain evidence="5 6">CGMCC 1.12925</strain>
    </source>
</reference>
<dbReference type="GO" id="GO:0004777">
    <property type="term" value="F:succinate-semialdehyde dehydrogenase (NAD+) activity"/>
    <property type="evidence" value="ECO:0007669"/>
    <property type="project" value="TreeGrafter"/>
</dbReference>
<evidence type="ECO:0000256" key="1">
    <source>
        <dbReference type="ARBA" id="ARBA00009986"/>
    </source>
</evidence>
<dbReference type="EMBL" id="BMGL01000009">
    <property type="protein sequence ID" value="GGE16064.1"/>
    <property type="molecule type" value="Genomic_DNA"/>
</dbReference>
<dbReference type="Pfam" id="PF00171">
    <property type="entry name" value="Aldedh"/>
    <property type="match status" value="1"/>
</dbReference>
<dbReference type="RefSeq" id="WP_188406387.1">
    <property type="nucleotide sequence ID" value="NZ_BMGL01000009.1"/>
</dbReference>
<dbReference type="InterPro" id="IPR016160">
    <property type="entry name" value="Ald_DH_CS_CYS"/>
</dbReference>
<dbReference type="Gene3D" id="3.40.309.10">
    <property type="entry name" value="Aldehyde Dehydrogenase, Chain A, domain 2"/>
    <property type="match status" value="1"/>
</dbReference>
<dbReference type="Proteomes" id="UP000599688">
    <property type="component" value="Unassembled WGS sequence"/>
</dbReference>
<dbReference type="PANTHER" id="PTHR43217">
    <property type="entry name" value="SUCCINATE SEMIALDEHYDE DEHYDROGENASE [NAD(P)+] SAD"/>
    <property type="match status" value="1"/>
</dbReference>
<keyword evidence="3" id="KW-0560">Oxidoreductase</keyword>
<dbReference type="InterPro" id="IPR047110">
    <property type="entry name" value="GABD/Sad-like"/>
</dbReference>
<dbReference type="InterPro" id="IPR016162">
    <property type="entry name" value="Ald_DH_N"/>
</dbReference>
<dbReference type="CDD" id="cd07100">
    <property type="entry name" value="ALDH_SSADH1_GabD1"/>
    <property type="match status" value="1"/>
</dbReference>
<evidence type="ECO:0000256" key="2">
    <source>
        <dbReference type="ARBA" id="ARBA00022857"/>
    </source>
</evidence>
<keyword evidence="6" id="KW-1185">Reference proteome</keyword>
<comment type="similarity">
    <text evidence="1">Belongs to the aldehyde dehydrogenase family.</text>
</comment>
<sequence>MIQLQNPYTKDFFNSYTYISNAQVKSSIHLAKEAFENYKTFNFSKRSIVLQNLANLLERDQEKLAKSMTLEMAKPISQAKAEITKCAWVCRFYAEHAETFLKPKKIDTDASLSEIHYEASGVLLAIMPWNYPYWQVMRCLAPAIMLGNAVLLKHADNVLQSAQHLENLVAEAGLPKYFFQHLIIKEKQTESIISHPFVTGVTLTGSTKAGSAVACLAGKYIKKSVLELGGSNALIVFKDADLEKTANTCIKARFQNTGQSCIAGKRLLVHNAIYEEFLRLLEEKVKQLKTGNPLCEDTYISVLAREDLAENLEKQLQKSIEMGAKIRYGGKRKSTFFEPTLVENALPEMPIFNEETFGPLLAIAKFTSTNEAIQLANHEKYGLGVSLFTKDLEFARKIIPEFRDAAVFVNSLVKSDPRLAFGGTQNSGYGRELGIEGLLEFANCKTVYFNT</sequence>
<dbReference type="PANTHER" id="PTHR43217:SF1">
    <property type="entry name" value="SUCCINATE SEMIALDEHYDE DEHYDROGENASE [NAD(P)+] SAD"/>
    <property type="match status" value="1"/>
</dbReference>
<dbReference type="FunFam" id="3.40.605.10:FF:000012">
    <property type="entry name" value="NAD-dependent succinate-semialdehyde dehydrogenase"/>
    <property type="match status" value="1"/>
</dbReference>
<evidence type="ECO:0000256" key="3">
    <source>
        <dbReference type="ARBA" id="ARBA00023002"/>
    </source>
</evidence>
<feature type="domain" description="Aldehyde dehydrogenase" evidence="4">
    <location>
        <begin position="2"/>
        <end position="447"/>
    </location>
</feature>
<dbReference type="InterPro" id="IPR044148">
    <property type="entry name" value="ALDH_GabD1-like"/>
</dbReference>
<name>A0A916ZWA6_9FLAO</name>
<dbReference type="GO" id="GO:0004030">
    <property type="term" value="F:aldehyde dehydrogenase [NAD(P)+] activity"/>
    <property type="evidence" value="ECO:0007669"/>
    <property type="project" value="InterPro"/>
</dbReference>
<evidence type="ECO:0000313" key="5">
    <source>
        <dbReference type="EMBL" id="GGE16064.1"/>
    </source>
</evidence>
<dbReference type="InterPro" id="IPR016161">
    <property type="entry name" value="Ald_DH/histidinol_DH"/>
</dbReference>
<evidence type="ECO:0000313" key="6">
    <source>
        <dbReference type="Proteomes" id="UP000599688"/>
    </source>
</evidence>
<protein>
    <submittedName>
        <fullName evidence="5">Succinate-semialdehyde dehydrogenase</fullName>
    </submittedName>
</protein>
<keyword evidence="2" id="KW-0521">NADP</keyword>
<comment type="caution">
    <text evidence="5">The sequence shown here is derived from an EMBL/GenBank/DDBJ whole genome shotgun (WGS) entry which is preliminary data.</text>
</comment>